<organism evidence="4 5">
    <name type="scientific">Eragrostis curvula</name>
    <name type="common">weeping love grass</name>
    <dbReference type="NCBI Taxonomy" id="38414"/>
    <lineage>
        <taxon>Eukaryota</taxon>
        <taxon>Viridiplantae</taxon>
        <taxon>Streptophyta</taxon>
        <taxon>Embryophyta</taxon>
        <taxon>Tracheophyta</taxon>
        <taxon>Spermatophyta</taxon>
        <taxon>Magnoliopsida</taxon>
        <taxon>Liliopsida</taxon>
        <taxon>Poales</taxon>
        <taxon>Poaceae</taxon>
        <taxon>PACMAD clade</taxon>
        <taxon>Chloridoideae</taxon>
        <taxon>Eragrostideae</taxon>
        <taxon>Eragrostidinae</taxon>
        <taxon>Eragrostis</taxon>
    </lineage>
</organism>
<dbReference type="InterPro" id="IPR018520">
    <property type="entry name" value="UPP_synth-like_CS"/>
</dbReference>
<gene>
    <name evidence="4" type="ORF">EJB05_08490</name>
</gene>
<dbReference type="SUPFAM" id="SSF64005">
    <property type="entry name" value="Undecaprenyl diphosphate synthase"/>
    <property type="match status" value="1"/>
</dbReference>
<dbReference type="CDD" id="cd00475">
    <property type="entry name" value="Cis_IPPS"/>
    <property type="match status" value="1"/>
</dbReference>
<comment type="caution">
    <text evidence="4">The sequence shown here is derived from an EMBL/GenBank/DDBJ whole genome shotgun (WGS) entry which is preliminary data.</text>
</comment>
<dbReference type="Proteomes" id="UP000324897">
    <property type="component" value="Unassembled WGS sequence"/>
</dbReference>
<comment type="cofactor">
    <cofactor evidence="1">
        <name>Mg(2+)</name>
        <dbReference type="ChEBI" id="CHEBI:18420"/>
    </cofactor>
</comment>
<dbReference type="HAMAP" id="MF_01139">
    <property type="entry name" value="ISPT"/>
    <property type="match status" value="1"/>
</dbReference>
<evidence type="ECO:0000256" key="1">
    <source>
        <dbReference type="ARBA" id="ARBA00001946"/>
    </source>
</evidence>
<accession>A0A5J9W2A3</accession>
<dbReference type="InterPro" id="IPR001441">
    <property type="entry name" value="UPP_synth-like"/>
</dbReference>
<sequence>MLLLNILQFPPTIHGQVLPTHNLSRRRPLRLPGPRSAMMEAPTQDEVLLPRGLRSETLPRHVAVVMDGHARWARARGLPTADGHEAMRRSLKKMVQLSCACGIPMLTAFAFSHENLGRPKAEVDYLMAMFERLICDSVSEFLREGVRLLVIGDSAQRPDSLNRAAKEAEEATSYNSRLLLQLLICYSGRWDIIQACKELAQKVKGNLLSLEDIDESLLASNLKTSQANEFSYPDLIIRTSGEQRLSNFLLWQCAYSEIFFSDAMWPDFGEAEYLQALRSFQTRDRRFGVRK</sequence>
<dbReference type="OrthoDB" id="4173905at2759"/>
<dbReference type="PANTHER" id="PTHR10291">
    <property type="entry name" value="DEHYDRODOLICHYL DIPHOSPHATE SYNTHASE FAMILY MEMBER"/>
    <property type="match status" value="1"/>
</dbReference>
<dbReference type="GO" id="GO:0045547">
    <property type="term" value="F:ditrans,polycis-polyprenyl diphosphate synthase [(2E,6E)-farnesyl diphosphate specific] activity"/>
    <property type="evidence" value="ECO:0007669"/>
    <property type="project" value="TreeGrafter"/>
</dbReference>
<dbReference type="Pfam" id="PF01255">
    <property type="entry name" value="Prenyltransf"/>
    <property type="match status" value="1"/>
</dbReference>
<evidence type="ECO:0000256" key="3">
    <source>
        <dbReference type="RuleBase" id="RU363018"/>
    </source>
</evidence>
<comment type="similarity">
    <text evidence="3">Belongs to the UPP synthase family.</text>
</comment>
<evidence type="ECO:0000313" key="4">
    <source>
        <dbReference type="EMBL" id="TVU42101.1"/>
    </source>
</evidence>
<dbReference type="FunFam" id="3.40.1180.10:FF:000001">
    <property type="entry name" value="(2E,6E)-farnesyl-diphosphate-specific ditrans,polycis-undecaprenyl-diphosphate synthase"/>
    <property type="match status" value="1"/>
</dbReference>
<dbReference type="NCBIfam" id="TIGR00055">
    <property type="entry name" value="uppS"/>
    <property type="match status" value="1"/>
</dbReference>
<dbReference type="Gene3D" id="3.40.1180.10">
    <property type="entry name" value="Decaprenyl diphosphate synthase-like"/>
    <property type="match status" value="1"/>
</dbReference>
<dbReference type="GO" id="GO:0016094">
    <property type="term" value="P:polyprenol biosynthetic process"/>
    <property type="evidence" value="ECO:0007669"/>
    <property type="project" value="TreeGrafter"/>
</dbReference>
<keyword evidence="2 3" id="KW-0808">Transferase</keyword>
<dbReference type="PROSITE" id="PS01066">
    <property type="entry name" value="UPP_SYNTHASE"/>
    <property type="match status" value="1"/>
</dbReference>
<dbReference type="Gramene" id="TVU42101">
    <property type="protein sequence ID" value="TVU42101"/>
    <property type="gene ID" value="EJB05_08490"/>
</dbReference>
<name>A0A5J9W2A3_9POAL</name>
<proteinExistence type="inferred from homology"/>
<dbReference type="PANTHER" id="PTHR10291:SF0">
    <property type="entry name" value="DEHYDRODOLICHYL DIPHOSPHATE SYNTHASE 2"/>
    <property type="match status" value="1"/>
</dbReference>
<dbReference type="InterPro" id="IPR036424">
    <property type="entry name" value="UPP_synth-like_sf"/>
</dbReference>
<reference evidence="4 5" key="1">
    <citation type="journal article" date="2019" name="Sci. Rep.">
        <title>A high-quality genome of Eragrostis curvula grass provides insights into Poaceae evolution and supports new strategies to enhance forage quality.</title>
        <authorList>
            <person name="Carballo J."/>
            <person name="Santos B.A.C.M."/>
            <person name="Zappacosta D."/>
            <person name="Garbus I."/>
            <person name="Selva J.P."/>
            <person name="Gallo C.A."/>
            <person name="Diaz A."/>
            <person name="Albertini E."/>
            <person name="Caccamo M."/>
            <person name="Echenique V."/>
        </authorList>
    </citation>
    <scope>NUCLEOTIDE SEQUENCE [LARGE SCALE GENOMIC DNA]</scope>
    <source>
        <strain evidence="5">cv. Victoria</strain>
        <tissue evidence="4">Leaf</tissue>
    </source>
</reference>
<evidence type="ECO:0000256" key="2">
    <source>
        <dbReference type="ARBA" id="ARBA00022679"/>
    </source>
</evidence>
<keyword evidence="5" id="KW-1185">Reference proteome</keyword>
<evidence type="ECO:0000313" key="5">
    <source>
        <dbReference type="Proteomes" id="UP000324897"/>
    </source>
</evidence>
<dbReference type="AlphaFoldDB" id="A0A5J9W2A3"/>
<dbReference type="EC" id="2.5.1.-" evidence="3"/>
<dbReference type="GO" id="GO:0005737">
    <property type="term" value="C:cytoplasm"/>
    <property type="evidence" value="ECO:0007669"/>
    <property type="project" value="UniProtKB-ARBA"/>
</dbReference>
<protein>
    <recommendedName>
        <fullName evidence="3">Alkyl transferase</fullName>
        <ecNumber evidence="3">2.5.1.-</ecNumber>
    </recommendedName>
</protein>
<feature type="non-terminal residue" evidence="4">
    <location>
        <position position="1"/>
    </location>
</feature>
<dbReference type="EMBL" id="RWGY01000005">
    <property type="protein sequence ID" value="TVU42101.1"/>
    <property type="molecule type" value="Genomic_DNA"/>
</dbReference>